<organism evidence="3 4">
    <name type="scientific">Umbelopsis ramanniana AG</name>
    <dbReference type="NCBI Taxonomy" id="1314678"/>
    <lineage>
        <taxon>Eukaryota</taxon>
        <taxon>Fungi</taxon>
        <taxon>Fungi incertae sedis</taxon>
        <taxon>Mucoromycota</taxon>
        <taxon>Mucoromycotina</taxon>
        <taxon>Umbelopsidomycetes</taxon>
        <taxon>Umbelopsidales</taxon>
        <taxon>Umbelopsidaceae</taxon>
        <taxon>Umbelopsis</taxon>
    </lineage>
</organism>
<reference evidence="3" key="2">
    <citation type="journal article" date="2022" name="Proc. Natl. Acad. Sci. U.S.A.">
        <title>Diploid-dominant life cycles characterize the early evolution of Fungi.</title>
        <authorList>
            <person name="Amses K.R."/>
            <person name="Simmons D.R."/>
            <person name="Longcore J.E."/>
            <person name="Mondo S.J."/>
            <person name="Seto K."/>
            <person name="Jeronimo G.H."/>
            <person name="Bonds A.E."/>
            <person name="Quandt C.A."/>
            <person name="Davis W.J."/>
            <person name="Chang Y."/>
            <person name="Federici B.A."/>
            <person name="Kuo A."/>
            <person name="LaButti K."/>
            <person name="Pangilinan J."/>
            <person name="Andreopoulos W."/>
            <person name="Tritt A."/>
            <person name="Riley R."/>
            <person name="Hundley H."/>
            <person name="Johnson J."/>
            <person name="Lipzen A."/>
            <person name="Barry K."/>
            <person name="Lang B.F."/>
            <person name="Cuomo C.A."/>
            <person name="Buchler N.E."/>
            <person name="Grigoriev I.V."/>
            <person name="Spatafora J.W."/>
            <person name="Stajich J.E."/>
            <person name="James T.Y."/>
        </authorList>
    </citation>
    <scope>NUCLEOTIDE SEQUENCE</scope>
    <source>
        <strain evidence="3">AG</strain>
    </source>
</reference>
<dbReference type="Pfam" id="PF02221">
    <property type="entry name" value="E1_DerP2_DerF2"/>
    <property type="match status" value="1"/>
</dbReference>
<proteinExistence type="predicted"/>
<dbReference type="AlphaFoldDB" id="A0AAD5HJM7"/>
<gene>
    <name evidence="3" type="ORF">K450DRAFT_216591</name>
</gene>
<evidence type="ECO:0000313" key="3">
    <source>
        <dbReference type="EMBL" id="KAI8584478.1"/>
    </source>
</evidence>
<comment type="caution">
    <text evidence="3">The sequence shown here is derived from an EMBL/GenBank/DDBJ whole genome shotgun (WGS) entry which is preliminary data.</text>
</comment>
<name>A0AAD5HJM7_UMBRA</name>
<dbReference type="RefSeq" id="XP_051449482.1">
    <property type="nucleotide sequence ID" value="XM_051584885.1"/>
</dbReference>
<dbReference type="SMART" id="SM00737">
    <property type="entry name" value="ML"/>
    <property type="match status" value="1"/>
</dbReference>
<dbReference type="Gene3D" id="2.60.40.770">
    <property type="match status" value="1"/>
</dbReference>
<evidence type="ECO:0000259" key="2">
    <source>
        <dbReference type="SMART" id="SM00737"/>
    </source>
</evidence>
<protein>
    <recommendedName>
        <fullName evidence="1">Phosphatidylglycerol/phosphatidylinositol transfer protein</fullName>
    </recommendedName>
</protein>
<dbReference type="InterPro" id="IPR014756">
    <property type="entry name" value="Ig_E-set"/>
</dbReference>
<evidence type="ECO:0000313" key="4">
    <source>
        <dbReference type="Proteomes" id="UP001206595"/>
    </source>
</evidence>
<dbReference type="EMBL" id="MU620892">
    <property type="protein sequence ID" value="KAI8584478.1"/>
    <property type="molecule type" value="Genomic_DNA"/>
</dbReference>
<reference evidence="3" key="1">
    <citation type="submission" date="2021-06" db="EMBL/GenBank/DDBJ databases">
        <authorList>
            <consortium name="DOE Joint Genome Institute"/>
            <person name="Mondo S.J."/>
            <person name="Amses K.R."/>
            <person name="Simmons D.R."/>
            <person name="Longcore J.E."/>
            <person name="Seto K."/>
            <person name="Alves G.H."/>
            <person name="Bonds A.E."/>
            <person name="Quandt C.A."/>
            <person name="Davis W.J."/>
            <person name="Chang Y."/>
            <person name="Letcher P.M."/>
            <person name="Powell M.J."/>
            <person name="Kuo A."/>
            <person name="Labutti K."/>
            <person name="Pangilinan J."/>
            <person name="Andreopoulos W."/>
            <person name="Tritt A."/>
            <person name="Riley R."/>
            <person name="Hundley H."/>
            <person name="Johnson J."/>
            <person name="Lipzen A."/>
            <person name="Barry K."/>
            <person name="Berbee M.L."/>
            <person name="Buchler N.E."/>
            <person name="Grigoriev I.V."/>
            <person name="Spatafora J.W."/>
            <person name="Stajich J.E."/>
            <person name="James T.Y."/>
        </authorList>
    </citation>
    <scope>NUCLEOTIDE SEQUENCE</scope>
    <source>
        <strain evidence="3">AG</strain>
    </source>
</reference>
<dbReference type="SUPFAM" id="SSF81296">
    <property type="entry name" value="E set domains"/>
    <property type="match status" value="1"/>
</dbReference>
<dbReference type="Proteomes" id="UP001206595">
    <property type="component" value="Unassembled WGS sequence"/>
</dbReference>
<sequence>MIGPSIQNHHCSVLSFYHSSLSPIHSTMLWKSLSVITLSLITVITGAPQQRPFMLPEEAHGQVWSLCGDSSSHLLRSYKGGVSVIPEYPKVGEDIQVIVNGYLDSDVQGGNIGVDLKLLSLIKVNKQLDLCGALNSDIMGYQDCPLKAGELTLKAHAYIPKDVPKLPLNGDIHITDQNGNTVTCIHLDFKLQ</sequence>
<feature type="domain" description="MD-2-related lipid-recognition" evidence="2">
    <location>
        <begin position="64"/>
        <end position="189"/>
    </location>
</feature>
<dbReference type="GeneID" id="75910235"/>
<evidence type="ECO:0000256" key="1">
    <source>
        <dbReference type="ARBA" id="ARBA00016056"/>
    </source>
</evidence>
<keyword evidence="4" id="KW-1185">Reference proteome</keyword>
<accession>A0AAD5HJM7</accession>
<dbReference type="InterPro" id="IPR003172">
    <property type="entry name" value="ML_dom"/>
</dbReference>